<keyword evidence="2" id="KW-1185">Reference proteome</keyword>
<sequence>MKRIQFLKWGSRISSTGPAVTLVSVKRRVPFGRHCGSSFLMQLFWKFRTQWKQAFGWQRSRAQCSYDLYSYSLNFDDGLCHDYAIFLFETSLSSQSMS</sequence>
<accession>A0AAV1SD49</accession>
<dbReference type="PANTHER" id="PTHR34538:SF4">
    <property type="entry name" value="EXPRESSED PROTEIN"/>
    <property type="match status" value="1"/>
</dbReference>
<reference evidence="1 2" key="1">
    <citation type="submission" date="2024-01" db="EMBL/GenBank/DDBJ databases">
        <authorList>
            <person name="Waweru B."/>
        </authorList>
    </citation>
    <scope>NUCLEOTIDE SEQUENCE [LARGE SCALE GENOMIC DNA]</scope>
</reference>
<comment type="caution">
    <text evidence="1">The sequence shown here is derived from an EMBL/GenBank/DDBJ whole genome shotgun (WGS) entry which is preliminary data.</text>
</comment>
<name>A0AAV1SD49_9ROSI</name>
<dbReference type="AlphaFoldDB" id="A0AAV1SD49"/>
<gene>
    <name evidence="1" type="ORF">DCAF_LOCUS22048</name>
</gene>
<organism evidence="1 2">
    <name type="scientific">Dovyalis caffra</name>
    <dbReference type="NCBI Taxonomy" id="77055"/>
    <lineage>
        <taxon>Eukaryota</taxon>
        <taxon>Viridiplantae</taxon>
        <taxon>Streptophyta</taxon>
        <taxon>Embryophyta</taxon>
        <taxon>Tracheophyta</taxon>
        <taxon>Spermatophyta</taxon>
        <taxon>Magnoliopsida</taxon>
        <taxon>eudicotyledons</taxon>
        <taxon>Gunneridae</taxon>
        <taxon>Pentapetalae</taxon>
        <taxon>rosids</taxon>
        <taxon>fabids</taxon>
        <taxon>Malpighiales</taxon>
        <taxon>Salicaceae</taxon>
        <taxon>Flacourtieae</taxon>
        <taxon>Dovyalis</taxon>
    </lineage>
</organism>
<dbReference type="Proteomes" id="UP001314170">
    <property type="component" value="Unassembled WGS sequence"/>
</dbReference>
<dbReference type="PANTHER" id="PTHR34538">
    <property type="entry name" value="EXPRESSED PROTEIN"/>
    <property type="match status" value="1"/>
</dbReference>
<evidence type="ECO:0000313" key="2">
    <source>
        <dbReference type="Proteomes" id="UP001314170"/>
    </source>
</evidence>
<proteinExistence type="predicted"/>
<evidence type="ECO:0000313" key="1">
    <source>
        <dbReference type="EMBL" id="CAK7349334.1"/>
    </source>
</evidence>
<protein>
    <submittedName>
        <fullName evidence="1">Uncharacterized protein</fullName>
    </submittedName>
</protein>
<dbReference type="EMBL" id="CAWUPB010001173">
    <property type="protein sequence ID" value="CAK7349334.1"/>
    <property type="molecule type" value="Genomic_DNA"/>
</dbReference>